<dbReference type="Gene3D" id="1.10.260.40">
    <property type="entry name" value="lambda repressor-like DNA-binding domains"/>
    <property type="match status" value="1"/>
</dbReference>
<keyword evidence="1" id="KW-0238">DNA-binding</keyword>
<dbReference type="CDD" id="cd00093">
    <property type="entry name" value="HTH_XRE"/>
    <property type="match status" value="1"/>
</dbReference>
<name>A0A8S5S838_9CAUD</name>
<dbReference type="SMART" id="SM00530">
    <property type="entry name" value="HTH_XRE"/>
    <property type="match status" value="1"/>
</dbReference>
<protein>
    <submittedName>
        <fullName evidence="3">Helix-turn-helix domain protein</fullName>
    </submittedName>
</protein>
<evidence type="ECO:0000256" key="1">
    <source>
        <dbReference type="ARBA" id="ARBA00023125"/>
    </source>
</evidence>
<dbReference type="SUPFAM" id="SSF47413">
    <property type="entry name" value="lambda repressor-like DNA-binding domains"/>
    <property type="match status" value="1"/>
</dbReference>
<dbReference type="Pfam" id="PF01381">
    <property type="entry name" value="HTH_3"/>
    <property type="match status" value="1"/>
</dbReference>
<organism evidence="3">
    <name type="scientific">Caudovirales sp. ctTVN2</name>
    <dbReference type="NCBI Taxonomy" id="2827634"/>
    <lineage>
        <taxon>Viruses</taxon>
        <taxon>Duplodnaviria</taxon>
        <taxon>Heunggongvirae</taxon>
        <taxon>Uroviricota</taxon>
        <taxon>Caudoviricetes</taxon>
    </lineage>
</organism>
<dbReference type="PANTHER" id="PTHR46797">
    <property type="entry name" value="HTH-TYPE TRANSCRIPTIONAL REGULATOR"/>
    <property type="match status" value="1"/>
</dbReference>
<dbReference type="PANTHER" id="PTHR46797:SF1">
    <property type="entry name" value="METHYLPHOSPHONATE SYNTHASE"/>
    <property type="match status" value="1"/>
</dbReference>
<accession>A0A8S5S838</accession>
<dbReference type="InterPro" id="IPR050807">
    <property type="entry name" value="TransReg_Diox_bact_type"/>
</dbReference>
<dbReference type="PROSITE" id="PS50943">
    <property type="entry name" value="HTH_CROC1"/>
    <property type="match status" value="1"/>
</dbReference>
<dbReference type="InterPro" id="IPR001387">
    <property type="entry name" value="Cro/C1-type_HTH"/>
</dbReference>
<evidence type="ECO:0000259" key="2">
    <source>
        <dbReference type="PROSITE" id="PS50943"/>
    </source>
</evidence>
<dbReference type="GO" id="GO:0003700">
    <property type="term" value="F:DNA-binding transcription factor activity"/>
    <property type="evidence" value="ECO:0007669"/>
    <property type="project" value="TreeGrafter"/>
</dbReference>
<feature type="domain" description="HTH cro/C1-type" evidence="2">
    <location>
        <begin position="110"/>
        <end position="164"/>
    </location>
</feature>
<evidence type="ECO:0000313" key="3">
    <source>
        <dbReference type="EMBL" id="DAF47120.1"/>
    </source>
</evidence>
<dbReference type="EMBL" id="BK032551">
    <property type="protein sequence ID" value="DAF47120.1"/>
    <property type="molecule type" value="Genomic_DNA"/>
</dbReference>
<dbReference type="InterPro" id="IPR010982">
    <property type="entry name" value="Lambda_DNA-bd_dom_sf"/>
</dbReference>
<proteinExistence type="predicted"/>
<dbReference type="GO" id="GO:0003677">
    <property type="term" value="F:DNA binding"/>
    <property type="evidence" value="ECO:0007669"/>
    <property type="project" value="UniProtKB-KW"/>
</dbReference>
<reference evidence="3" key="1">
    <citation type="journal article" date="2021" name="Proc. Natl. Acad. Sci. U.S.A.">
        <title>A Catalog of Tens of Thousands of Viruses from Human Metagenomes Reveals Hidden Associations with Chronic Diseases.</title>
        <authorList>
            <person name="Tisza M.J."/>
            <person name="Buck C.B."/>
        </authorList>
    </citation>
    <scope>NUCLEOTIDE SEQUENCE</scope>
    <source>
        <strain evidence="3">CtTVN2</strain>
    </source>
</reference>
<sequence length="166" mass="17883">MENNTIRNLGKLYHLLDEACTPDHVNQADLDNAARFPVRGVTMKIALAHKLHKMTPELDNACSYALKDVDIEDAEKSYSLKALPMEQQGLFVIGYNSPDYKTLGVSAVKIKATRESAGLTIRALAEKTGLSTATIQHAESGKAVSRVSTLKKIAAACGVTIADLQG</sequence>